<dbReference type="PANTHER" id="PTHR11066">
    <property type="entry name" value="ACYL-COA THIOESTERASE"/>
    <property type="match status" value="1"/>
</dbReference>
<comment type="similarity">
    <text evidence="1">Belongs to the C/M/P thioester hydrolase family.</text>
</comment>
<dbReference type="Gene3D" id="2.40.160.210">
    <property type="entry name" value="Acyl-CoA thioesterase, double hotdog domain"/>
    <property type="match status" value="1"/>
</dbReference>
<evidence type="ECO:0000256" key="1">
    <source>
        <dbReference type="ARBA" id="ARBA00006538"/>
    </source>
</evidence>
<dbReference type="InterPro" id="IPR042171">
    <property type="entry name" value="Acyl-CoA_hotdog"/>
</dbReference>
<reference evidence="5" key="1">
    <citation type="journal article" date="2014" name="Int. J. Syst. Evol. Microbiol.">
        <title>Complete genome sequence of Corynebacterium casei LMG S-19264T (=DSM 44701T), isolated from a smear-ripened cheese.</title>
        <authorList>
            <consortium name="US DOE Joint Genome Institute (JGI-PGF)"/>
            <person name="Walter F."/>
            <person name="Albersmeier A."/>
            <person name="Kalinowski J."/>
            <person name="Ruckert C."/>
        </authorList>
    </citation>
    <scope>NUCLEOTIDE SEQUENCE</scope>
    <source>
        <strain evidence="5">CGMCC 1.15794</strain>
    </source>
</reference>
<protein>
    <submittedName>
        <fullName evidence="5">Acyl-CoA thioesterase II</fullName>
    </submittedName>
</protein>
<feature type="domain" description="Acyl-CoA thioesterase-like N-terminal HotDog" evidence="3">
    <location>
        <begin position="30"/>
        <end position="108"/>
    </location>
</feature>
<keyword evidence="2" id="KW-0378">Hydrolase</keyword>
<dbReference type="InterPro" id="IPR049450">
    <property type="entry name" value="ACOT8-like_C"/>
</dbReference>
<gene>
    <name evidence="5" type="primary">tesB</name>
    <name evidence="5" type="ORF">GCM10010921_16680</name>
</gene>
<dbReference type="Proteomes" id="UP000657592">
    <property type="component" value="Unassembled WGS sequence"/>
</dbReference>
<dbReference type="CDD" id="cd03444">
    <property type="entry name" value="Thioesterase_II_repeat1"/>
    <property type="match status" value="1"/>
</dbReference>
<keyword evidence="6" id="KW-1185">Reference proteome</keyword>
<dbReference type="InterPro" id="IPR003703">
    <property type="entry name" value="Acyl_CoA_thio"/>
</dbReference>
<name>A0A917IFC0_9MICO</name>
<dbReference type="PANTHER" id="PTHR11066:SF34">
    <property type="entry name" value="ACYL-COENZYME A THIOESTERASE 8"/>
    <property type="match status" value="1"/>
</dbReference>
<reference evidence="5" key="2">
    <citation type="submission" date="2020-09" db="EMBL/GenBank/DDBJ databases">
        <authorList>
            <person name="Sun Q."/>
            <person name="Zhou Y."/>
        </authorList>
    </citation>
    <scope>NUCLEOTIDE SEQUENCE</scope>
    <source>
        <strain evidence="5">CGMCC 1.15794</strain>
    </source>
</reference>
<evidence type="ECO:0000313" key="6">
    <source>
        <dbReference type="Proteomes" id="UP000657592"/>
    </source>
</evidence>
<dbReference type="GO" id="GO:0047617">
    <property type="term" value="F:fatty acyl-CoA hydrolase activity"/>
    <property type="evidence" value="ECO:0007669"/>
    <property type="project" value="InterPro"/>
</dbReference>
<dbReference type="GO" id="GO:0009062">
    <property type="term" value="P:fatty acid catabolic process"/>
    <property type="evidence" value="ECO:0007669"/>
    <property type="project" value="TreeGrafter"/>
</dbReference>
<dbReference type="GO" id="GO:0006637">
    <property type="term" value="P:acyl-CoA metabolic process"/>
    <property type="evidence" value="ECO:0007669"/>
    <property type="project" value="InterPro"/>
</dbReference>
<dbReference type="CDD" id="cd03445">
    <property type="entry name" value="Thioesterase_II_repeat2"/>
    <property type="match status" value="1"/>
</dbReference>
<dbReference type="EMBL" id="BMJY01000005">
    <property type="protein sequence ID" value="GGH43042.1"/>
    <property type="molecule type" value="Genomic_DNA"/>
</dbReference>
<dbReference type="InterPro" id="IPR049449">
    <property type="entry name" value="TesB_ACOT8-like_N"/>
</dbReference>
<dbReference type="Pfam" id="PF20789">
    <property type="entry name" value="4HBT_3C"/>
    <property type="match status" value="1"/>
</dbReference>
<evidence type="ECO:0000259" key="3">
    <source>
        <dbReference type="Pfam" id="PF13622"/>
    </source>
</evidence>
<dbReference type="RefSeq" id="WP_188755807.1">
    <property type="nucleotide sequence ID" value="NZ_BMJY01000005.1"/>
</dbReference>
<sequence length="287" mass="30717">MSGIAGFRAAITLEPIGEDVFLARTQTVPWAKSYGGDLLAQAAAAAMRTVAPDRALHATHSLFVAPATVGGSIEYRVERLRDGKSYSSRRVTGAEGGRVVLSALCSFHVGETSDLLSESAPDVEGPTGLATSAEWVSGLADPAAAYWAHGRGFDIRHLGLPLYAQPTGERAREVRYWARAFEALPDEADAHRLALIYLCDYGMLEPALRASGLAWTDPGLTTASLDHAMWFHADARADEWLLCSIRLVSHSRGRALVKGDYFSEAGVHVASVAQQGMIRRPAAVDGS</sequence>
<comment type="caution">
    <text evidence="5">The sequence shown here is derived from an EMBL/GenBank/DDBJ whole genome shotgun (WGS) entry which is preliminary data.</text>
</comment>
<dbReference type="SUPFAM" id="SSF54637">
    <property type="entry name" value="Thioesterase/thiol ester dehydrase-isomerase"/>
    <property type="match status" value="2"/>
</dbReference>
<evidence type="ECO:0000313" key="5">
    <source>
        <dbReference type="EMBL" id="GGH43042.1"/>
    </source>
</evidence>
<accession>A0A917IFC0</accession>
<dbReference type="InterPro" id="IPR029069">
    <property type="entry name" value="HotDog_dom_sf"/>
</dbReference>
<proteinExistence type="inferred from homology"/>
<feature type="domain" description="Acyl-CoA thioesterase-like C-terminal" evidence="4">
    <location>
        <begin position="147"/>
        <end position="278"/>
    </location>
</feature>
<dbReference type="AlphaFoldDB" id="A0A917IFC0"/>
<evidence type="ECO:0000259" key="4">
    <source>
        <dbReference type="Pfam" id="PF20789"/>
    </source>
</evidence>
<dbReference type="Pfam" id="PF13622">
    <property type="entry name" value="4HBT_3"/>
    <property type="match status" value="1"/>
</dbReference>
<evidence type="ECO:0000256" key="2">
    <source>
        <dbReference type="ARBA" id="ARBA00022801"/>
    </source>
</evidence>
<organism evidence="5 6">
    <name type="scientific">Microbacterium album</name>
    <dbReference type="NCBI Taxonomy" id="2053191"/>
    <lineage>
        <taxon>Bacteria</taxon>
        <taxon>Bacillati</taxon>
        <taxon>Actinomycetota</taxon>
        <taxon>Actinomycetes</taxon>
        <taxon>Micrococcales</taxon>
        <taxon>Microbacteriaceae</taxon>
        <taxon>Microbacterium</taxon>
    </lineage>
</organism>